<dbReference type="STRING" id="990316.MCON_0264"/>
<proteinExistence type="predicted"/>
<dbReference type="FunCoup" id="F4BV86">
    <property type="interactions" value="19"/>
</dbReference>
<organism evidence="3 4">
    <name type="scientific">Methanothrix soehngenii (strain ATCC 5969 / DSM 3671 / JCM 10134 / NBRC 103675 / OCM 69 / GP-6)</name>
    <name type="common">Methanosaeta concilii</name>
    <dbReference type="NCBI Taxonomy" id="990316"/>
    <lineage>
        <taxon>Archaea</taxon>
        <taxon>Methanobacteriati</taxon>
        <taxon>Methanobacteriota</taxon>
        <taxon>Stenosarchaea group</taxon>
        <taxon>Methanomicrobia</taxon>
        <taxon>Methanotrichales</taxon>
        <taxon>Methanotrichaceae</taxon>
        <taxon>Methanothrix</taxon>
    </lineage>
</organism>
<dbReference type="PANTHER" id="PTHR42680:SF1">
    <property type="entry name" value="DEOXYURIDINE 5'-TRIPHOSPHATE NUCLEOTIDOHYDROLASE"/>
    <property type="match status" value="1"/>
</dbReference>
<dbReference type="SUPFAM" id="SSF51283">
    <property type="entry name" value="dUTPase-like"/>
    <property type="match status" value="1"/>
</dbReference>
<keyword evidence="2" id="KW-0546">Nucleotide metabolism</keyword>
<dbReference type="NCBIfam" id="NF002598">
    <property type="entry name" value="PRK02253.1"/>
    <property type="match status" value="1"/>
</dbReference>
<keyword evidence="1" id="KW-0378">Hydrolase</keyword>
<sequence>MIDSKTQTQMCGMELTVQKIERFTSSGAVAFENSERKLPDTAPLDFDQSGWIDLSAGAYLVTFNEIVNIPGDVAALARARSTLLRCGASLETALWDPGYRGRSQSLLVVHNPSGLRLKKNARLMQLVFMRLENEAEKLYEGRYQGENI</sequence>
<dbReference type="Gene3D" id="2.70.40.10">
    <property type="match status" value="1"/>
</dbReference>
<dbReference type="Proteomes" id="UP000007807">
    <property type="component" value="Chromosome"/>
</dbReference>
<dbReference type="HOGENOM" id="CLU_103451_2_0_2"/>
<dbReference type="AlphaFoldDB" id="F4BV86"/>
<evidence type="ECO:0000256" key="2">
    <source>
        <dbReference type="ARBA" id="ARBA00023080"/>
    </source>
</evidence>
<accession>F4BV86</accession>
<evidence type="ECO:0000313" key="3">
    <source>
        <dbReference type="EMBL" id="AEB67154.1"/>
    </source>
</evidence>
<gene>
    <name evidence="3" type="ordered locus">MCON_0264</name>
</gene>
<reference evidence="3 4" key="1">
    <citation type="journal article" date="2011" name="J. Bacteriol.">
        <title>Complete genome sequence of Methanosaeta concilii, a specialist in aceticlastic methanogenesis.</title>
        <authorList>
            <person name="Barber R.D."/>
            <person name="Zhang L."/>
            <person name="Harnack M."/>
            <person name="Olson M.V."/>
            <person name="Kaul R."/>
            <person name="Ingram-Smith C."/>
            <person name="Smith K.S."/>
        </authorList>
    </citation>
    <scope>NUCLEOTIDE SEQUENCE [LARGE SCALE GENOMIC DNA]</scope>
    <source>
        <strain evidence="4">ATCC 5969 / DSM 3671 / JCM 10134 / NBRC 103675 / OCM 69 / GP-6</strain>
    </source>
</reference>
<dbReference type="InterPro" id="IPR011962">
    <property type="entry name" value="dCTP_deaminase"/>
</dbReference>
<dbReference type="CDD" id="cd07557">
    <property type="entry name" value="trimeric_dUTPase"/>
    <property type="match status" value="1"/>
</dbReference>
<keyword evidence="4" id="KW-1185">Reference proteome</keyword>
<dbReference type="InterPro" id="IPR036157">
    <property type="entry name" value="dUTPase-like_sf"/>
</dbReference>
<protein>
    <submittedName>
        <fullName evidence="3">Uncharacterized protein</fullName>
    </submittedName>
</protein>
<dbReference type="Pfam" id="PF22769">
    <property type="entry name" value="DCD"/>
    <property type="match status" value="1"/>
</dbReference>
<evidence type="ECO:0000256" key="1">
    <source>
        <dbReference type="ARBA" id="ARBA00022801"/>
    </source>
</evidence>
<dbReference type="EMBL" id="CP002565">
    <property type="protein sequence ID" value="AEB67154.1"/>
    <property type="molecule type" value="Genomic_DNA"/>
</dbReference>
<dbReference type="GO" id="GO:0008829">
    <property type="term" value="F:dCTP deaminase activity"/>
    <property type="evidence" value="ECO:0007669"/>
    <property type="project" value="InterPro"/>
</dbReference>
<dbReference type="PANTHER" id="PTHR42680">
    <property type="entry name" value="DCTP DEAMINASE"/>
    <property type="match status" value="1"/>
</dbReference>
<dbReference type="InParanoid" id="F4BV86"/>
<dbReference type="KEGG" id="mcj:MCON_0264"/>
<evidence type="ECO:0000313" key="4">
    <source>
        <dbReference type="Proteomes" id="UP000007807"/>
    </source>
</evidence>
<dbReference type="InterPro" id="IPR033704">
    <property type="entry name" value="dUTPase_trimeric"/>
</dbReference>
<dbReference type="GO" id="GO:0006229">
    <property type="term" value="P:dUTP biosynthetic process"/>
    <property type="evidence" value="ECO:0007669"/>
    <property type="project" value="InterPro"/>
</dbReference>
<name>F4BV86_METSG</name>